<dbReference type="EC" id="2.4.1.-" evidence="5"/>
<dbReference type="GO" id="GO:0098552">
    <property type="term" value="C:side of membrane"/>
    <property type="evidence" value="ECO:0007669"/>
    <property type="project" value="UniProtKB-KW"/>
</dbReference>
<dbReference type="AlphaFoldDB" id="A0AA43QJE5"/>
<comment type="similarity">
    <text evidence="2 5">Belongs to the glycosyl hydrolase 72 family.</text>
</comment>
<evidence type="ECO:0000256" key="5">
    <source>
        <dbReference type="RuleBase" id="RU361209"/>
    </source>
</evidence>
<dbReference type="SUPFAM" id="SSF51445">
    <property type="entry name" value="(Trans)glycosidases"/>
    <property type="match status" value="1"/>
</dbReference>
<dbReference type="EMBL" id="JAPUFD010000005">
    <property type="protein sequence ID" value="MDI1487585.1"/>
    <property type="molecule type" value="Genomic_DNA"/>
</dbReference>
<evidence type="ECO:0000256" key="3">
    <source>
        <dbReference type="ARBA" id="ARBA00022729"/>
    </source>
</evidence>
<feature type="transmembrane region" description="Helical" evidence="7">
    <location>
        <begin position="421"/>
        <end position="439"/>
    </location>
</feature>
<gene>
    <name evidence="8" type="ORF">OHK93_006855</name>
</gene>
<dbReference type="GO" id="GO:0005886">
    <property type="term" value="C:plasma membrane"/>
    <property type="evidence" value="ECO:0007669"/>
    <property type="project" value="UniProtKB-SubCell"/>
</dbReference>
<keyword evidence="5" id="KW-0336">GPI-anchor</keyword>
<evidence type="ECO:0000256" key="4">
    <source>
        <dbReference type="ARBA" id="ARBA00023180"/>
    </source>
</evidence>
<sequence length="440" mass="47143">MIFSLLLPSLFLAASTVFAQSSSSTPTISAVGSKFFFSNGTQYYIKGVAYQLTDQDPLTDSTQCKLDARQMADLGANTIRVYHVDPTADHDGCMSAFADVGIYLFLDLDTFDTQFDQDNPYWNQTQLSAFEAVLDAFQNYDNLAGVFVANEAMTRLNGSDAAPFVKSAIRDVKAYRDMKKYRDIPVGYSGADIPELRPMLQNFLACGDDPADAADFFSLNVYEWCGSSTFDGSGYSHLITNSTGVQIPIFISETGCRIPKPRLFTDQAAILGDDMAPYWSGAIVYEWIEEANDYGLISYGSKTNSDNPTALDGYPRSGTPSPVSPDYSNLKKQWATLSPSGTAMSDYTASAKNLKAIACPTSTSGGWIVDAAQTLPSLGQTLDKAATSTGGLGAGGKGAGASATKKGEAGKPGYHVVEGGMFVWLWTAFVAGVGGLLIWL</sequence>
<organism evidence="8 9">
    <name type="scientific">Ramalina farinacea</name>
    <dbReference type="NCBI Taxonomy" id="258253"/>
    <lineage>
        <taxon>Eukaryota</taxon>
        <taxon>Fungi</taxon>
        <taxon>Dikarya</taxon>
        <taxon>Ascomycota</taxon>
        <taxon>Pezizomycotina</taxon>
        <taxon>Lecanoromycetes</taxon>
        <taxon>OSLEUM clade</taxon>
        <taxon>Lecanoromycetidae</taxon>
        <taxon>Lecanorales</taxon>
        <taxon>Lecanorineae</taxon>
        <taxon>Ramalinaceae</taxon>
        <taxon>Ramalina</taxon>
    </lineage>
</organism>
<keyword evidence="5" id="KW-0449">Lipoprotein</keyword>
<dbReference type="InterPro" id="IPR017853">
    <property type="entry name" value="GH"/>
</dbReference>
<protein>
    <recommendedName>
        <fullName evidence="5">1,3-beta-glucanosyltransferase</fullName>
        <ecNumber evidence="5">2.4.1.-</ecNumber>
    </recommendedName>
</protein>
<evidence type="ECO:0000313" key="8">
    <source>
        <dbReference type="EMBL" id="MDI1487585.1"/>
    </source>
</evidence>
<feature type="signal peptide" evidence="5">
    <location>
        <begin position="1"/>
        <end position="19"/>
    </location>
</feature>
<keyword evidence="7" id="KW-1133">Transmembrane helix</keyword>
<dbReference type="GO" id="GO:0071970">
    <property type="term" value="P:fungal-type cell wall (1-&gt;3)-beta-D-glucan biosynthetic process"/>
    <property type="evidence" value="ECO:0007669"/>
    <property type="project" value="TreeGrafter"/>
</dbReference>
<proteinExistence type="inferred from homology"/>
<feature type="region of interest" description="Disordered" evidence="6">
    <location>
        <begin position="389"/>
        <end position="410"/>
    </location>
</feature>
<dbReference type="Proteomes" id="UP001161017">
    <property type="component" value="Unassembled WGS sequence"/>
</dbReference>
<feature type="compositionally biased region" description="Gly residues" evidence="6">
    <location>
        <begin position="390"/>
        <end position="399"/>
    </location>
</feature>
<dbReference type="GO" id="GO:0031505">
    <property type="term" value="P:fungal-type cell wall organization"/>
    <property type="evidence" value="ECO:0007669"/>
    <property type="project" value="TreeGrafter"/>
</dbReference>
<comment type="function">
    <text evidence="5">Splits internally a 1,3-beta-glucan molecule and transfers the newly generated reducing end (the donor) to the non-reducing end of another 1,3-beta-glucan molecule (the acceptor) forming a 1,3-beta linkage, resulting in the elongation of 1,3-beta-glucan chains in the cell wall.</text>
</comment>
<keyword evidence="9" id="KW-1185">Reference proteome</keyword>
<dbReference type="Gene3D" id="3.20.20.80">
    <property type="entry name" value="Glycosidases"/>
    <property type="match status" value="1"/>
</dbReference>
<name>A0AA43QJE5_9LECA</name>
<evidence type="ECO:0000256" key="6">
    <source>
        <dbReference type="SAM" id="MobiDB-lite"/>
    </source>
</evidence>
<evidence type="ECO:0000256" key="1">
    <source>
        <dbReference type="ARBA" id="ARBA00004609"/>
    </source>
</evidence>
<keyword evidence="5" id="KW-0808">Transferase</keyword>
<keyword evidence="3 5" id="KW-0732">Signal</keyword>
<keyword evidence="5 7" id="KW-0472">Membrane</keyword>
<dbReference type="GO" id="GO:0042124">
    <property type="term" value="F:1,3-beta-glucanosyltransferase activity"/>
    <property type="evidence" value="ECO:0007669"/>
    <property type="project" value="TreeGrafter"/>
</dbReference>
<dbReference type="InterPro" id="IPR004886">
    <property type="entry name" value="Glucanosyltransferase"/>
</dbReference>
<evidence type="ECO:0000256" key="2">
    <source>
        <dbReference type="ARBA" id="ARBA00007528"/>
    </source>
</evidence>
<dbReference type="PANTHER" id="PTHR31468:SF8">
    <property type="entry name" value="1,3-BETA-GLUCANOSYLTRANSFERASE GAS2"/>
    <property type="match status" value="1"/>
</dbReference>
<evidence type="ECO:0000256" key="7">
    <source>
        <dbReference type="SAM" id="Phobius"/>
    </source>
</evidence>
<evidence type="ECO:0000313" key="9">
    <source>
        <dbReference type="Proteomes" id="UP001161017"/>
    </source>
</evidence>
<keyword evidence="4" id="KW-0325">Glycoprotein</keyword>
<dbReference type="PANTHER" id="PTHR31468">
    <property type="entry name" value="1,3-BETA-GLUCANOSYLTRANSFERASE GAS1"/>
    <property type="match status" value="1"/>
</dbReference>
<reference evidence="8" key="1">
    <citation type="journal article" date="2023" name="Genome Biol. Evol.">
        <title>First Whole Genome Sequence and Flow Cytometry Genome Size Data for the Lichen-Forming Fungus Ramalina farinacea (Ascomycota).</title>
        <authorList>
            <person name="Llewellyn T."/>
            <person name="Mian S."/>
            <person name="Hill R."/>
            <person name="Leitch I.J."/>
            <person name="Gaya E."/>
        </authorList>
    </citation>
    <scope>NUCLEOTIDE SEQUENCE</scope>
    <source>
        <strain evidence="8">LIQ254RAFAR</strain>
    </source>
</reference>
<keyword evidence="7" id="KW-0812">Transmembrane</keyword>
<comment type="caution">
    <text evidence="8">The sequence shown here is derived from an EMBL/GenBank/DDBJ whole genome shotgun (WGS) entry which is preliminary data.</text>
</comment>
<comment type="subcellular location">
    <subcellularLocation>
        <location evidence="1 5">Cell membrane</location>
        <topology evidence="1 5">Lipid-anchor</topology>
        <topology evidence="1 5">GPI-anchor</topology>
    </subcellularLocation>
</comment>
<accession>A0AA43QJE5</accession>
<feature type="chain" id="PRO_5041483413" description="1,3-beta-glucanosyltransferase" evidence="5">
    <location>
        <begin position="20"/>
        <end position="440"/>
    </location>
</feature>
<dbReference type="Pfam" id="PF03198">
    <property type="entry name" value="Glyco_hydro_72"/>
    <property type="match status" value="1"/>
</dbReference>